<dbReference type="Pfam" id="PF09299">
    <property type="entry name" value="Mu-transpos_C"/>
    <property type="match status" value="1"/>
</dbReference>
<dbReference type="EMBL" id="BAEP01000015">
    <property type="protein sequence ID" value="GAC23135.1"/>
    <property type="molecule type" value="Genomic_DNA"/>
</dbReference>
<dbReference type="RefSeq" id="WP_006991286.1">
    <property type="nucleotide sequence ID" value="NZ_BAEP01000015.1"/>
</dbReference>
<comment type="caution">
    <text evidence="3">The sequence shown here is derived from an EMBL/GenBank/DDBJ whole genome shotgun (WGS) entry which is preliminary data.</text>
</comment>
<organism evidence="3 4">
    <name type="scientific">Paraglaciecola mesophila KMM 241</name>
    <dbReference type="NCBI Taxonomy" id="1128912"/>
    <lineage>
        <taxon>Bacteria</taxon>
        <taxon>Pseudomonadati</taxon>
        <taxon>Pseudomonadota</taxon>
        <taxon>Gammaproteobacteria</taxon>
        <taxon>Alteromonadales</taxon>
        <taxon>Alteromonadaceae</taxon>
        <taxon>Paraglaciecola</taxon>
    </lineage>
</organism>
<dbReference type="Gene3D" id="3.30.420.10">
    <property type="entry name" value="Ribonuclease H-like superfamily/Ribonuclease H"/>
    <property type="match status" value="1"/>
</dbReference>
<dbReference type="OrthoDB" id="501284at2"/>
<name>K6ZIC8_9ALTE</name>
<reference evidence="3 4" key="1">
    <citation type="journal article" date="2017" name="Antonie Van Leeuwenhoek">
        <title>Rhizobium rhizosphaerae sp. nov., a novel species isolated from rice rhizosphere.</title>
        <authorList>
            <person name="Zhao J.J."/>
            <person name="Zhang J."/>
            <person name="Zhang R.J."/>
            <person name="Zhang C.W."/>
            <person name="Yin H.Q."/>
            <person name="Zhang X.X."/>
        </authorList>
    </citation>
    <scope>NUCLEOTIDE SEQUENCE [LARGE SCALE GENOMIC DNA]</scope>
    <source>
        <strain evidence="3 4">KMM 241</strain>
    </source>
</reference>
<dbReference type="Proteomes" id="UP000006263">
    <property type="component" value="Unassembled WGS sequence"/>
</dbReference>
<evidence type="ECO:0000256" key="1">
    <source>
        <dbReference type="SAM" id="MobiDB-lite"/>
    </source>
</evidence>
<dbReference type="SUPFAM" id="SSF53098">
    <property type="entry name" value="Ribonuclease H-like"/>
    <property type="match status" value="1"/>
</dbReference>
<feature type="compositionally biased region" description="Polar residues" evidence="1">
    <location>
        <begin position="668"/>
        <end position="682"/>
    </location>
</feature>
<feature type="compositionally biased region" description="Basic and acidic residues" evidence="1">
    <location>
        <begin position="683"/>
        <end position="697"/>
    </location>
</feature>
<dbReference type="eggNOG" id="COG2801">
    <property type="taxonomic scope" value="Bacteria"/>
</dbReference>
<evidence type="ECO:0000313" key="4">
    <source>
        <dbReference type="Proteomes" id="UP000006263"/>
    </source>
</evidence>
<feature type="region of interest" description="Disordered" evidence="1">
    <location>
        <begin position="642"/>
        <end position="714"/>
    </location>
</feature>
<sequence length="727" mass="83452">MLYAGLHLFNDSKQHSFYICHVSHCGKWFAIANMNEAFNAIHPPKPEKVHREALLNRVSKLKLSKQRYSFPPEMTFSDVSLKELQRAKWIHKRDEKYRRIAPLCSEVMLNKYLYGDGVSKEIDRMIPLTESWNSRGAFYNALNRFITFGCNENALLPFNLKNVGSNYRHFEKPSEVVIKRGRGKADNSLSRSKSRGITNQDKKNILKTVRRIKGKFSLKMAHEKYQDEFERSELQRKVGCDTSVYFHPHPKEECISYQQFQYHLKQLVSPELLIKKAVGQLRFDKDFKAKQGSSLDGVLGATDRYEIDATVLDLYVRYPYDKSGRFTMGRPVLYIVIDVYSTMITGFYLGFDGPNWSGAAQALVNACTDKVEFAAKFGVNLEENDWPAKHIPRQITVDNGNEYPNALIASVLKAELGVEAFNFTAIYRGDAKGTVEGTFNVLNNTMVHHQPGSIFKDIDRGEQHPSNQSLYSYEEVVGKLIHEIIYHNNSAERLSKFNWQAVFDDIDVSPQALFQHSLEKDMDGGRPTTSEDIASVNWGFLPEEKATVQKDGVRFRGIMYSSEEAGHLGFFSKAAHSGRYSITVKRAHQNCSHIWHKTPSGQYIRFDIKNVNNGSPFLDAQWEIADHLYEYYKQKRFDAGEVKRHQRAKRDGANKQIERSAREATNGIPPSNRKSMQPNISGRQEHQKEINQQREAEQFQQSLDAMEQDLGRLDDEGLIDLDEEFYG</sequence>
<protein>
    <recommendedName>
        <fullName evidence="2">Transposase-like Mu C-terminal domain-containing protein</fullName>
    </recommendedName>
</protein>
<evidence type="ECO:0000259" key="2">
    <source>
        <dbReference type="Pfam" id="PF09299"/>
    </source>
</evidence>
<dbReference type="InterPro" id="IPR015378">
    <property type="entry name" value="Transposase-like_Mu_C"/>
</dbReference>
<dbReference type="InterPro" id="IPR036397">
    <property type="entry name" value="RNaseH_sf"/>
</dbReference>
<feature type="compositionally biased region" description="Basic and acidic residues" evidence="1">
    <location>
        <begin position="642"/>
        <end position="662"/>
    </location>
</feature>
<proteinExistence type="predicted"/>
<evidence type="ECO:0000313" key="3">
    <source>
        <dbReference type="EMBL" id="GAC23135.1"/>
    </source>
</evidence>
<gene>
    <name evidence="3" type="ORF">GMES_0835</name>
</gene>
<accession>K6ZIC8</accession>
<dbReference type="AlphaFoldDB" id="K6ZIC8"/>
<dbReference type="InterPro" id="IPR012337">
    <property type="entry name" value="RNaseH-like_sf"/>
</dbReference>
<feature type="domain" description="Transposase-like Mu C-terminal" evidence="2">
    <location>
        <begin position="540"/>
        <end position="566"/>
    </location>
</feature>
<dbReference type="GO" id="GO:0003676">
    <property type="term" value="F:nucleic acid binding"/>
    <property type="evidence" value="ECO:0007669"/>
    <property type="project" value="InterPro"/>
</dbReference>